<keyword evidence="7" id="KW-0539">Nucleus</keyword>
<dbReference type="InterPro" id="IPR013087">
    <property type="entry name" value="Znf_C2H2_type"/>
</dbReference>
<dbReference type="GO" id="GO:0000978">
    <property type="term" value="F:RNA polymerase II cis-regulatory region sequence-specific DNA binding"/>
    <property type="evidence" value="ECO:0007669"/>
    <property type="project" value="TreeGrafter"/>
</dbReference>
<dbReference type="PROSITE" id="PS00028">
    <property type="entry name" value="ZINC_FINGER_C2H2_1"/>
    <property type="match status" value="4"/>
</dbReference>
<feature type="domain" description="C2H2-type" evidence="11">
    <location>
        <begin position="363"/>
        <end position="390"/>
    </location>
</feature>
<dbReference type="EMBL" id="GBXI01010060">
    <property type="protein sequence ID" value="JAD04232.1"/>
    <property type="molecule type" value="Transcribed_RNA"/>
</dbReference>
<feature type="domain" description="ZAD" evidence="12">
    <location>
        <begin position="22"/>
        <end position="102"/>
    </location>
</feature>
<dbReference type="GO" id="GO:0003700">
    <property type="term" value="F:DNA-binding transcription factor activity"/>
    <property type="evidence" value="ECO:0007669"/>
    <property type="project" value="TreeGrafter"/>
</dbReference>
<feature type="domain" description="C2H2-type" evidence="11">
    <location>
        <begin position="303"/>
        <end position="331"/>
    </location>
</feature>
<dbReference type="GO" id="GO:0005634">
    <property type="term" value="C:nucleus"/>
    <property type="evidence" value="ECO:0007669"/>
    <property type="project" value="UniProtKB-SubCell"/>
</dbReference>
<evidence type="ECO:0000259" key="12">
    <source>
        <dbReference type="PROSITE" id="PS51915"/>
    </source>
</evidence>
<dbReference type="SMART" id="SM00355">
    <property type="entry name" value="ZnF_C2H2"/>
    <property type="match status" value="6"/>
</dbReference>
<feature type="region of interest" description="Disordered" evidence="10">
    <location>
        <begin position="500"/>
        <end position="519"/>
    </location>
</feature>
<evidence type="ECO:0000256" key="5">
    <source>
        <dbReference type="ARBA" id="ARBA00022833"/>
    </source>
</evidence>
<proteinExistence type="predicted"/>
<feature type="domain" description="C2H2-type" evidence="11">
    <location>
        <begin position="391"/>
        <end position="419"/>
    </location>
</feature>
<dbReference type="AlphaFoldDB" id="A0A0A1WZG4"/>
<feature type="domain" description="C2H2-type" evidence="11">
    <location>
        <begin position="449"/>
        <end position="477"/>
    </location>
</feature>
<feature type="compositionally biased region" description="Basic and acidic residues" evidence="10">
    <location>
        <begin position="268"/>
        <end position="281"/>
    </location>
</feature>
<keyword evidence="2 9" id="KW-0479">Metal-binding</keyword>
<dbReference type="InterPro" id="IPR036236">
    <property type="entry name" value="Znf_C2H2_sf"/>
</dbReference>
<keyword evidence="5 9" id="KW-0862">Zinc</keyword>
<dbReference type="InterPro" id="IPR050589">
    <property type="entry name" value="Ikaros_C2H2-ZF"/>
</dbReference>
<protein>
    <submittedName>
        <fullName evidence="13">Zinc finger protein 710</fullName>
    </submittedName>
</protein>
<keyword evidence="4 8" id="KW-0863">Zinc-finger</keyword>
<dbReference type="SUPFAM" id="SSF57716">
    <property type="entry name" value="Glucocorticoid receptor-like (DNA-binding domain)"/>
    <property type="match status" value="1"/>
</dbReference>
<dbReference type="GO" id="GO:0006357">
    <property type="term" value="P:regulation of transcription by RNA polymerase II"/>
    <property type="evidence" value="ECO:0007669"/>
    <property type="project" value="TreeGrafter"/>
</dbReference>
<dbReference type="PANTHER" id="PTHR24404">
    <property type="entry name" value="ZINC FINGER PROTEIN"/>
    <property type="match status" value="1"/>
</dbReference>
<feature type="domain" description="C2H2-type" evidence="11">
    <location>
        <begin position="419"/>
        <end position="448"/>
    </location>
</feature>
<dbReference type="PROSITE" id="PS51915">
    <property type="entry name" value="ZAD"/>
    <property type="match status" value="1"/>
</dbReference>
<evidence type="ECO:0000256" key="4">
    <source>
        <dbReference type="ARBA" id="ARBA00022771"/>
    </source>
</evidence>
<dbReference type="Pfam" id="PF07776">
    <property type="entry name" value="zf-AD"/>
    <property type="match status" value="1"/>
</dbReference>
<accession>A0A0A1WZG4</accession>
<keyword evidence="3" id="KW-0677">Repeat</keyword>
<evidence type="ECO:0000256" key="9">
    <source>
        <dbReference type="PROSITE-ProRule" id="PRU01263"/>
    </source>
</evidence>
<evidence type="ECO:0000256" key="2">
    <source>
        <dbReference type="ARBA" id="ARBA00022723"/>
    </source>
</evidence>
<dbReference type="InterPro" id="IPR012934">
    <property type="entry name" value="Znf_AD"/>
</dbReference>
<feature type="binding site" evidence="9">
    <location>
        <position position="78"/>
    </location>
    <ligand>
        <name>Zn(2+)</name>
        <dbReference type="ChEBI" id="CHEBI:29105"/>
    </ligand>
</feature>
<evidence type="ECO:0000256" key="8">
    <source>
        <dbReference type="PROSITE-ProRule" id="PRU00042"/>
    </source>
</evidence>
<gene>
    <name evidence="13" type="primary">Znf710_0</name>
    <name evidence="13" type="ORF">g.19702</name>
</gene>
<feature type="domain" description="C2H2-type" evidence="11">
    <location>
        <begin position="333"/>
        <end position="361"/>
    </location>
</feature>
<evidence type="ECO:0000256" key="7">
    <source>
        <dbReference type="ARBA" id="ARBA00023242"/>
    </source>
</evidence>
<organism evidence="13">
    <name type="scientific">Zeugodacus cucurbitae</name>
    <name type="common">Melon fruit fly</name>
    <name type="synonym">Bactrocera cucurbitae</name>
    <dbReference type="NCBI Taxonomy" id="28588"/>
    <lineage>
        <taxon>Eukaryota</taxon>
        <taxon>Metazoa</taxon>
        <taxon>Ecdysozoa</taxon>
        <taxon>Arthropoda</taxon>
        <taxon>Hexapoda</taxon>
        <taxon>Insecta</taxon>
        <taxon>Pterygota</taxon>
        <taxon>Neoptera</taxon>
        <taxon>Endopterygota</taxon>
        <taxon>Diptera</taxon>
        <taxon>Brachycera</taxon>
        <taxon>Muscomorpha</taxon>
        <taxon>Tephritoidea</taxon>
        <taxon>Tephritidae</taxon>
        <taxon>Zeugodacus</taxon>
        <taxon>Zeugodacus</taxon>
    </lineage>
</organism>
<evidence type="ECO:0000313" key="13">
    <source>
        <dbReference type="EMBL" id="JAD04232.1"/>
    </source>
</evidence>
<feature type="binding site" evidence="9">
    <location>
        <position position="75"/>
    </location>
    <ligand>
        <name>Zn(2+)</name>
        <dbReference type="ChEBI" id="CHEBI:29105"/>
    </ligand>
</feature>
<dbReference type="PROSITE" id="PS50157">
    <property type="entry name" value="ZINC_FINGER_C2H2_2"/>
    <property type="match status" value="6"/>
</dbReference>
<dbReference type="SMART" id="SM00868">
    <property type="entry name" value="zf-AD"/>
    <property type="match status" value="1"/>
</dbReference>
<dbReference type="SUPFAM" id="SSF57667">
    <property type="entry name" value="beta-beta-alpha zinc fingers"/>
    <property type="match status" value="3"/>
</dbReference>
<name>A0A0A1WZG4_ZEUCU</name>
<evidence type="ECO:0000256" key="3">
    <source>
        <dbReference type="ARBA" id="ARBA00022737"/>
    </source>
</evidence>
<evidence type="ECO:0000259" key="11">
    <source>
        <dbReference type="PROSITE" id="PS50157"/>
    </source>
</evidence>
<dbReference type="Gene3D" id="3.30.160.60">
    <property type="entry name" value="Classic Zinc Finger"/>
    <property type="match status" value="3"/>
</dbReference>
<feature type="compositionally biased region" description="Acidic residues" evidence="10">
    <location>
        <begin position="509"/>
        <end position="519"/>
    </location>
</feature>
<dbReference type="PANTHER" id="PTHR24404:SF110">
    <property type="entry name" value="C2H2-TYPE DOMAIN-CONTAINING PROTEIN"/>
    <property type="match status" value="1"/>
</dbReference>
<reference evidence="13" key="1">
    <citation type="submission" date="2014-11" db="EMBL/GenBank/DDBJ databases">
        <authorList>
            <person name="Geib S."/>
        </authorList>
    </citation>
    <scope>NUCLEOTIDE SEQUENCE</scope>
</reference>
<dbReference type="Pfam" id="PF00096">
    <property type="entry name" value="zf-C2H2"/>
    <property type="match status" value="3"/>
</dbReference>
<evidence type="ECO:0000256" key="10">
    <source>
        <dbReference type="SAM" id="MobiDB-lite"/>
    </source>
</evidence>
<feature type="region of interest" description="Disordered" evidence="10">
    <location>
        <begin position="263"/>
        <end position="293"/>
    </location>
</feature>
<evidence type="ECO:0000256" key="1">
    <source>
        <dbReference type="ARBA" id="ARBA00004123"/>
    </source>
</evidence>
<sequence length="519" mass="59561">MQSGEVANSTSITSLDFVDLSDYCRLCLQIPEDSQLLDLQLIYDEEEQLSYYDCFIICTQIDLHAGGINAPHQLCKSCGLELQVAYDFHKKVQESKKFLLQFQKSHITDGEALDTTMTKDGTQQETDILIEDLEQKTSDDTEVAEPIQLENESIDNEIATAEEENIEQLEAPIEYEELEEHIEMEEYQSVDELMDDGNESDEPTVAMQPEDDSIPFSTDKSIDESESLNYSTAVNISTPTVLVKLAPPSDADDINLEEYLFENPETSESSKNEPMRQEVKTSGKFRSTSKRGRAPLIPGGPPFQCEYCDHTSPSRSLLASHRHRKHRFNKPPNKCAECGKEFATKQQLERHQQRVSCQSYPVFKCEFCEKTCIGRANYQIHLRFHKKVYPFVCHICAKPFMMAQHLNNHVKTKHEGQRFICEEENCGKMFQTAHALKNHAYTHVDQLPYRCEYCQQDFATKGRLRWHISRIHGIEHTLDELDSMLVAKEIKLKAKLRPALTPERNEQGEVPDEDDLEGY</sequence>
<comment type="subcellular location">
    <subcellularLocation>
        <location evidence="1">Nucleus</location>
    </subcellularLocation>
</comment>
<feature type="binding site" evidence="9">
    <location>
        <position position="27"/>
    </location>
    <ligand>
        <name>Zn(2+)</name>
        <dbReference type="ChEBI" id="CHEBI:29105"/>
    </ligand>
</feature>
<dbReference type="GO" id="GO:0008270">
    <property type="term" value="F:zinc ion binding"/>
    <property type="evidence" value="ECO:0007669"/>
    <property type="project" value="UniProtKB-UniRule"/>
</dbReference>
<keyword evidence="6" id="KW-0238">DNA-binding</keyword>
<feature type="binding site" evidence="9">
    <location>
        <position position="24"/>
    </location>
    <ligand>
        <name>Zn(2+)</name>
        <dbReference type="ChEBI" id="CHEBI:29105"/>
    </ligand>
</feature>
<reference evidence="13" key="2">
    <citation type="journal article" date="2015" name="Gigascience">
        <title>Reconstructing a comprehensive transcriptome assembly of a white-pupal translocated strain of the pest fruit fly Bactrocera cucurbitae.</title>
        <authorList>
            <person name="Sim S.B."/>
            <person name="Calla B."/>
            <person name="Hall B."/>
            <person name="DeRego T."/>
            <person name="Geib S.M."/>
        </authorList>
    </citation>
    <scope>NUCLEOTIDE SEQUENCE</scope>
</reference>
<feature type="region of interest" description="Disordered" evidence="10">
    <location>
        <begin position="195"/>
        <end position="216"/>
    </location>
</feature>
<evidence type="ECO:0000256" key="6">
    <source>
        <dbReference type="ARBA" id="ARBA00023125"/>
    </source>
</evidence>